<dbReference type="RefSeq" id="WP_340604246.1">
    <property type="nucleotide sequence ID" value="NZ_JBBMXV010000003.1"/>
</dbReference>
<dbReference type="EMBL" id="JBHSXQ010000003">
    <property type="protein sequence ID" value="MFC6905719.1"/>
    <property type="molecule type" value="Genomic_DNA"/>
</dbReference>
<dbReference type="AlphaFoldDB" id="A0ABD5V3U8"/>
<proteinExistence type="predicted"/>
<dbReference type="Pfam" id="PF04577">
    <property type="entry name" value="Glyco_transf_61"/>
    <property type="match status" value="1"/>
</dbReference>
<feature type="domain" description="Glycosyltransferase 61 catalytic" evidence="4">
    <location>
        <begin position="171"/>
        <end position="354"/>
    </location>
</feature>
<keyword evidence="6" id="KW-1185">Reference proteome</keyword>
<dbReference type="GO" id="GO:0016757">
    <property type="term" value="F:glycosyltransferase activity"/>
    <property type="evidence" value="ECO:0007669"/>
    <property type="project" value="UniProtKB-KW"/>
</dbReference>
<evidence type="ECO:0000256" key="3">
    <source>
        <dbReference type="ARBA" id="ARBA00023180"/>
    </source>
</evidence>
<evidence type="ECO:0000313" key="5">
    <source>
        <dbReference type="EMBL" id="MFC6905719.1"/>
    </source>
</evidence>
<dbReference type="PANTHER" id="PTHR20961">
    <property type="entry name" value="GLYCOSYLTRANSFERASE"/>
    <property type="match status" value="1"/>
</dbReference>
<organism evidence="5 6">
    <name type="scientific">Halalkalicoccus tibetensis</name>
    <dbReference type="NCBI Taxonomy" id="175632"/>
    <lineage>
        <taxon>Archaea</taxon>
        <taxon>Methanobacteriati</taxon>
        <taxon>Methanobacteriota</taxon>
        <taxon>Stenosarchaea group</taxon>
        <taxon>Halobacteria</taxon>
        <taxon>Halobacteriales</taxon>
        <taxon>Halococcaceae</taxon>
        <taxon>Halalkalicoccus</taxon>
    </lineage>
</organism>
<dbReference type="InterPro" id="IPR049625">
    <property type="entry name" value="Glyco_transf_61_cat"/>
</dbReference>
<evidence type="ECO:0000259" key="4">
    <source>
        <dbReference type="Pfam" id="PF04577"/>
    </source>
</evidence>
<keyword evidence="3" id="KW-0325">Glycoprotein</keyword>
<reference evidence="5 6" key="1">
    <citation type="journal article" date="2019" name="Int. J. Syst. Evol. Microbiol.">
        <title>The Global Catalogue of Microorganisms (GCM) 10K type strain sequencing project: providing services to taxonomists for standard genome sequencing and annotation.</title>
        <authorList>
            <consortium name="The Broad Institute Genomics Platform"/>
            <consortium name="The Broad Institute Genome Sequencing Center for Infectious Disease"/>
            <person name="Wu L."/>
            <person name="Ma J."/>
        </authorList>
    </citation>
    <scope>NUCLEOTIDE SEQUENCE [LARGE SCALE GENOMIC DNA]</scope>
    <source>
        <strain evidence="5 6">CGMCC 1.3240</strain>
    </source>
</reference>
<gene>
    <name evidence="5" type="ORF">ACFQGH_10990</name>
</gene>
<dbReference type="Proteomes" id="UP001596312">
    <property type="component" value="Unassembled WGS sequence"/>
</dbReference>
<sequence>MSSPTELPGRVAEIYREHGPEVLARKALGFPKSVVLHRGLEFVTRDELKRHVADQGLLWQEITESPCTIPAGDVPEELGQFAGEYRPDPRFLCELPDCRLIGPGAVGLLDGRRILLDTAGSHRENFFADYEEFLGSKTPELLLRRFTDPDPVPTMDRSPVLPLVPFYNNYYYPWFVEYLPKLRALERYEAETGREPAILIERDAPSFVGESLELLGYGDRVVESDGSERRVEELLVTNHRLTTSWAGPRYGFDLSIEDSRWVRESIRSAVGVSSAEPTEGKRLYVSRQATDRGRRVANYDELEPVLDSFGFEPYVFEELPFPEQVRLVSDAEAILAPHGAGLANALFADDPTVVELFPETHVRPSYYLLSRLLGFEYEPVVVEASEHDPHDDLLVDPEGLSSRLDAILDSPE</sequence>
<keyword evidence="2" id="KW-0808">Transferase</keyword>
<accession>A0ABD5V3U8</accession>
<evidence type="ECO:0000313" key="6">
    <source>
        <dbReference type="Proteomes" id="UP001596312"/>
    </source>
</evidence>
<evidence type="ECO:0000256" key="2">
    <source>
        <dbReference type="ARBA" id="ARBA00022679"/>
    </source>
</evidence>
<evidence type="ECO:0000256" key="1">
    <source>
        <dbReference type="ARBA" id="ARBA00022676"/>
    </source>
</evidence>
<name>A0ABD5V3U8_9EURY</name>
<protein>
    <submittedName>
        <fullName evidence="5">Glycosyltransferase family 61 protein</fullName>
    </submittedName>
</protein>
<dbReference type="InterPro" id="IPR007657">
    <property type="entry name" value="Glycosyltransferase_61"/>
</dbReference>
<comment type="caution">
    <text evidence="5">The sequence shown here is derived from an EMBL/GenBank/DDBJ whole genome shotgun (WGS) entry which is preliminary data.</text>
</comment>
<keyword evidence="1" id="KW-0328">Glycosyltransferase</keyword>